<organism evidence="2 3">
    <name type="scientific">Rheinheimera riviphila</name>
    <dbReference type="NCBI Taxonomy" id="1834037"/>
    <lineage>
        <taxon>Bacteria</taxon>
        <taxon>Pseudomonadati</taxon>
        <taxon>Pseudomonadota</taxon>
        <taxon>Gammaproteobacteria</taxon>
        <taxon>Chromatiales</taxon>
        <taxon>Chromatiaceae</taxon>
        <taxon>Rheinheimera</taxon>
    </lineage>
</organism>
<gene>
    <name evidence="2" type="ORF">EOE67_10855</name>
</gene>
<evidence type="ECO:0000313" key="3">
    <source>
        <dbReference type="Proteomes" id="UP000283077"/>
    </source>
</evidence>
<evidence type="ECO:0000313" key="2">
    <source>
        <dbReference type="EMBL" id="RVU37372.1"/>
    </source>
</evidence>
<dbReference type="EMBL" id="SACS01000010">
    <property type="protein sequence ID" value="RVU37372.1"/>
    <property type="molecule type" value="Genomic_DNA"/>
</dbReference>
<proteinExistence type="predicted"/>
<evidence type="ECO:0000256" key="1">
    <source>
        <dbReference type="SAM" id="Phobius"/>
    </source>
</evidence>
<comment type="caution">
    <text evidence="2">The sequence shown here is derived from an EMBL/GenBank/DDBJ whole genome shotgun (WGS) entry which is preliminary data.</text>
</comment>
<dbReference type="RefSeq" id="WP_127699100.1">
    <property type="nucleotide sequence ID" value="NZ_SACS01000010.1"/>
</dbReference>
<dbReference type="Proteomes" id="UP000283077">
    <property type="component" value="Unassembled WGS sequence"/>
</dbReference>
<keyword evidence="1" id="KW-0472">Membrane</keyword>
<protein>
    <submittedName>
        <fullName evidence="2">Uncharacterized protein</fullName>
    </submittedName>
</protein>
<keyword evidence="1" id="KW-0812">Transmembrane</keyword>
<dbReference type="AlphaFoldDB" id="A0A437QSA8"/>
<keyword evidence="1" id="KW-1133">Transmembrane helix</keyword>
<name>A0A437QSA8_9GAMM</name>
<feature type="transmembrane region" description="Helical" evidence="1">
    <location>
        <begin position="25"/>
        <end position="45"/>
    </location>
</feature>
<reference evidence="2 3" key="1">
    <citation type="submission" date="2019-01" db="EMBL/GenBank/DDBJ databases">
        <authorList>
            <person name="Chen W.-M."/>
        </authorList>
    </citation>
    <scope>NUCLEOTIDE SEQUENCE [LARGE SCALE GENOMIC DNA]</scope>
    <source>
        <strain evidence="2 3">KYPC3</strain>
    </source>
</reference>
<keyword evidence="3" id="KW-1185">Reference proteome</keyword>
<sequence length="87" mass="10002">MWQWLLLMLLASLFGIAVSYLPYRYAWLLPILTPFAAVYALIWFAERQVTNEVGAPMREVVYFTLALPAMIVALFSFNVTRKGNRAD</sequence>
<feature type="transmembrane region" description="Helical" evidence="1">
    <location>
        <begin position="60"/>
        <end position="79"/>
    </location>
</feature>
<accession>A0A437QSA8</accession>